<keyword evidence="3" id="KW-0378">Hydrolase</keyword>
<organism evidence="3 4">
    <name type="scientific">Chitinophaga defluvii</name>
    <dbReference type="NCBI Taxonomy" id="3163343"/>
    <lineage>
        <taxon>Bacteria</taxon>
        <taxon>Pseudomonadati</taxon>
        <taxon>Bacteroidota</taxon>
        <taxon>Chitinophagia</taxon>
        <taxon>Chitinophagales</taxon>
        <taxon>Chitinophagaceae</taxon>
        <taxon>Chitinophaga</taxon>
    </lineage>
</organism>
<sequence>MPVLNQSDYRAPFLFRNRHLLTIYPSLFRKVSGVDYQRSRITTADDDFIDLDFSTTGSRHIVIILHGLEGNSYRKYMLGMAAAFNKNNFDTVAMNFRGCSGAPNKRLRFYHSGETEDLDTVVQYVKHLGKYETIHLAGFSLGGNVMLKYIGEKAGNIDNCIKSAVAVSVPCDLKDSAAALERKQNVIYMKRFIRELEIKLRHKKELYPEYINLDGYSSIKTFRQFDDRYTAPMHGFKNAADYWEQSSCRQFLEKIRIPVLLINALDDPFLGKACFPYEEAAKNDCFYLETPKYGGHVGFVTFNGTQYWSERRAVAFIRNNRG</sequence>
<evidence type="ECO:0000256" key="1">
    <source>
        <dbReference type="ARBA" id="ARBA00010884"/>
    </source>
</evidence>
<dbReference type="Gene3D" id="3.40.50.1820">
    <property type="entry name" value="alpha/beta hydrolase"/>
    <property type="match status" value="1"/>
</dbReference>
<dbReference type="PIRSF" id="PIRSF005211">
    <property type="entry name" value="Ab_hydro_YheT"/>
    <property type="match status" value="1"/>
</dbReference>
<dbReference type="InterPro" id="IPR012020">
    <property type="entry name" value="ABHD4"/>
</dbReference>
<dbReference type="Proteomes" id="UP001549749">
    <property type="component" value="Unassembled WGS sequence"/>
</dbReference>
<name>A0ABV2SYR2_9BACT</name>
<dbReference type="PANTHER" id="PTHR10794">
    <property type="entry name" value="ABHYDROLASE DOMAIN-CONTAINING PROTEIN"/>
    <property type="match status" value="1"/>
</dbReference>
<dbReference type="EMBL" id="JBEXAC010000001">
    <property type="protein sequence ID" value="MET6995922.1"/>
    <property type="molecule type" value="Genomic_DNA"/>
</dbReference>
<evidence type="ECO:0000313" key="4">
    <source>
        <dbReference type="Proteomes" id="UP001549749"/>
    </source>
</evidence>
<dbReference type="Pfam" id="PF00561">
    <property type="entry name" value="Abhydrolase_1"/>
    <property type="match status" value="1"/>
</dbReference>
<dbReference type="PANTHER" id="PTHR10794:SF94">
    <property type="entry name" value="ESTERASE YHET-RELATED"/>
    <property type="match status" value="1"/>
</dbReference>
<reference evidence="3 4" key="1">
    <citation type="submission" date="2024-06" db="EMBL/GenBank/DDBJ databases">
        <title>Chitinophaga defluvii sp. nov., isolated from municipal sewage.</title>
        <authorList>
            <person name="Zhang L."/>
        </authorList>
    </citation>
    <scope>NUCLEOTIDE SEQUENCE [LARGE SCALE GENOMIC DNA]</scope>
    <source>
        <strain evidence="3 4">H8</strain>
    </source>
</reference>
<evidence type="ECO:0000259" key="2">
    <source>
        <dbReference type="Pfam" id="PF00561"/>
    </source>
</evidence>
<proteinExistence type="inferred from homology"/>
<gene>
    <name evidence="3" type="ORF">ABR189_01020</name>
</gene>
<comment type="caution">
    <text evidence="3">The sequence shown here is derived from an EMBL/GenBank/DDBJ whole genome shotgun (WGS) entry which is preliminary data.</text>
</comment>
<dbReference type="InterPro" id="IPR029058">
    <property type="entry name" value="AB_hydrolase_fold"/>
</dbReference>
<dbReference type="GO" id="GO:0016787">
    <property type="term" value="F:hydrolase activity"/>
    <property type="evidence" value="ECO:0007669"/>
    <property type="project" value="UniProtKB-KW"/>
</dbReference>
<dbReference type="InterPro" id="IPR000073">
    <property type="entry name" value="AB_hydrolase_1"/>
</dbReference>
<dbReference type="RefSeq" id="WP_354658569.1">
    <property type="nucleotide sequence ID" value="NZ_JBEXAC010000001.1"/>
</dbReference>
<evidence type="ECO:0000313" key="3">
    <source>
        <dbReference type="EMBL" id="MET6995922.1"/>
    </source>
</evidence>
<dbReference type="SUPFAM" id="SSF53474">
    <property type="entry name" value="alpha/beta-Hydrolases"/>
    <property type="match status" value="1"/>
</dbReference>
<comment type="similarity">
    <text evidence="1">Belongs to the AB hydrolase superfamily. AB hydrolase 4 family.</text>
</comment>
<keyword evidence="4" id="KW-1185">Reference proteome</keyword>
<accession>A0ABV2SYR2</accession>
<protein>
    <submittedName>
        <fullName evidence="3">Alpha/beta fold hydrolase</fullName>
    </submittedName>
</protein>
<dbReference type="InterPro" id="IPR050960">
    <property type="entry name" value="AB_hydrolase_4_sf"/>
</dbReference>
<feature type="domain" description="AB hydrolase-1" evidence="2">
    <location>
        <begin position="61"/>
        <end position="270"/>
    </location>
</feature>